<protein>
    <submittedName>
        <fullName evidence="3">Casein kinase I</fullName>
    </submittedName>
</protein>
<dbReference type="SUPFAM" id="SSF56112">
    <property type="entry name" value="Protein kinase-like (PK-like)"/>
    <property type="match status" value="1"/>
</dbReference>
<feature type="compositionally biased region" description="Polar residues" evidence="2">
    <location>
        <begin position="567"/>
        <end position="584"/>
    </location>
</feature>
<feature type="compositionally biased region" description="Polar residues" evidence="2">
    <location>
        <begin position="222"/>
        <end position="248"/>
    </location>
</feature>
<comment type="caution">
    <text evidence="3">The sequence shown here is derived from an EMBL/GenBank/DDBJ whole genome shotgun (WGS) entry which is preliminary data.</text>
</comment>
<evidence type="ECO:0000313" key="3">
    <source>
        <dbReference type="EMBL" id="KAF3336406.1"/>
    </source>
</evidence>
<feature type="compositionally biased region" description="Polar residues" evidence="2">
    <location>
        <begin position="521"/>
        <end position="536"/>
    </location>
</feature>
<dbReference type="InterPro" id="IPR011009">
    <property type="entry name" value="Kinase-like_dom_sf"/>
</dbReference>
<dbReference type="GO" id="GO:0016301">
    <property type="term" value="F:kinase activity"/>
    <property type="evidence" value="ECO:0007669"/>
    <property type="project" value="UniProtKB-KW"/>
</dbReference>
<dbReference type="Proteomes" id="UP000623129">
    <property type="component" value="Unassembled WGS sequence"/>
</dbReference>
<name>A0A833RBR8_9POAL</name>
<feature type="region of interest" description="Disordered" evidence="2">
    <location>
        <begin position="475"/>
        <end position="596"/>
    </location>
</feature>
<keyword evidence="3" id="KW-0808">Transferase</keyword>
<comment type="similarity">
    <text evidence="1">Belongs to the protein kinase superfamily. CK1 Ser/Thr protein kinase family. Casein kinase I subfamily.</text>
</comment>
<reference evidence="3" key="1">
    <citation type="submission" date="2020-01" db="EMBL/GenBank/DDBJ databases">
        <title>Genome sequence of Kobresia littledalei, the first chromosome-level genome in the family Cyperaceae.</title>
        <authorList>
            <person name="Qu G."/>
        </authorList>
    </citation>
    <scope>NUCLEOTIDE SEQUENCE</scope>
    <source>
        <strain evidence="3">C.B.Clarke</strain>
        <tissue evidence="3">Leaf</tissue>
    </source>
</reference>
<dbReference type="AlphaFoldDB" id="A0A833RBR8"/>
<feature type="compositionally biased region" description="Acidic residues" evidence="2">
    <location>
        <begin position="794"/>
        <end position="803"/>
    </location>
</feature>
<dbReference type="PANTHER" id="PTHR11909">
    <property type="entry name" value="CASEIN KINASE-RELATED"/>
    <property type="match status" value="1"/>
</dbReference>
<feature type="compositionally biased region" description="Polar residues" evidence="2">
    <location>
        <begin position="647"/>
        <end position="665"/>
    </location>
</feature>
<dbReference type="InterPro" id="IPR050235">
    <property type="entry name" value="CK1_Ser-Thr_kinase"/>
</dbReference>
<keyword evidence="4" id="KW-1185">Reference proteome</keyword>
<organism evidence="3 4">
    <name type="scientific">Carex littledalei</name>
    <dbReference type="NCBI Taxonomy" id="544730"/>
    <lineage>
        <taxon>Eukaryota</taxon>
        <taxon>Viridiplantae</taxon>
        <taxon>Streptophyta</taxon>
        <taxon>Embryophyta</taxon>
        <taxon>Tracheophyta</taxon>
        <taxon>Spermatophyta</taxon>
        <taxon>Magnoliopsida</taxon>
        <taxon>Liliopsida</taxon>
        <taxon>Poales</taxon>
        <taxon>Cyperaceae</taxon>
        <taxon>Cyperoideae</taxon>
        <taxon>Cariceae</taxon>
        <taxon>Carex</taxon>
        <taxon>Carex subgen. Euthyceras</taxon>
    </lineage>
</organism>
<sequence>MAKDSCIILESIPILCDLYQVALKFEHRTSKGCNYGAPYEWQVYNTLSGNHGVPRVHYKGRQGEYYIMVMDMLGPSLWDVWNNKSHTMSVEMVACIAIEAISILEKMHSKGYRSLTLSLFFLRLILMCDFRTREQTFTTGKTEPEPGPHDEVGTECDKASGSLMDARQLQQPLECLRCSSLALSLQPKTPSYPLELLSGAPMAPTEEWQTVINRRRRFPENWKTQPNSPSTQTQPYQPYSHSPNSMTYAQALLQRKTPSPTPSLSPRYNSSTSSGSRPNSSNSRQTTTFYISPHSPTHPRFPPSPTFLEWKGRCFRCCRRGHTKDLCRNRSRCGKCWKTVGIYLGSVTQPDPANFKQWLVVVATEDLALIPEHIGIKIGGLEYLAGVRPLKVVTGPVYQRSDMPPVPKTYARPDPPASDDEISNDSWPRDLDEVISVPRRVMEEMCQGKDPASFPPAIRKYLSGLRQSETHIPSVTHHSATADPTLSMSAPTNDPLPQDKIQLPSNQKDVPQGGGTIPQAGHSTPCNRPARGNTTPVGHRQNQENVSQPPAHATCPIQPYNARHTLPLNSDSPGSAQRSKNWSITDKKKKAAQFRSPVTILRRGTVSIEGAQGTANSTANRAAEIGPHKIFEEQQTNWEDDEGQQRDMASQHLSATTQPQTTELTPASVRGSSRPSPRGKSSSDLTIQQIRIGARQKRKSIWRPTLPLASGPSRKKAQQTFSKTGPQESDGLVEVHIQQEFSGALAQQLGVQVADIIQTVEEENARRADKAGASTSQQHEGQDGAFNFNFDPTSGDEMDSDMD</sequence>
<dbReference type="EMBL" id="SWLB01000007">
    <property type="protein sequence ID" value="KAF3336406.1"/>
    <property type="molecule type" value="Genomic_DNA"/>
</dbReference>
<feature type="region of interest" description="Disordered" evidence="2">
    <location>
        <begin position="763"/>
        <end position="803"/>
    </location>
</feature>
<feature type="compositionally biased region" description="Polar residues" evidence="2">
    <location>
        <begin position="475"/>
        <end position="492"/>
    </location>
</feature>
<evidence type="ECO:0000256" key="1">
    <source>
        <dbReference type="ARBA" id="ARBA00005926"/>
    </source>
</evidence>
<feature type="region of interest" description="Disordered" evidence="2">
    <location>
        <begin position="640"/>
        <end position="728"/>
    </location>
</feature>
<evidence type="ECO:0000256" key="2">
    <source>
        <dbReference type="SAM" id="MobiDB-lite"/>
    </source>
</evidence>
<accession>A0A833RBR8</accession>
<feature type="region of interest" description="Disordered" evidence="2">
    <location>
        <begin position="401"/>
        <end position="429"/>
    </location>
</feature>
<keyword evidence="3" id="KW-0418">Kinase</keyword>
<dbReference type="Gene3D" id="3.30.200.20">
    <property type="entry name" value="Phosphorylase Kinase, domain 1"/>
    <property type="match status" value="1"/>
</dbReference>
<evidence type="ECO:0000313" key="4">
    <source>
        <dbReference type="Proteomes" id="UP000623129"/>
    </source>
</evidence>
<gene>
    <name evidence="3" type="ORF">FCM35_KLT18992</name>
</gene>
<feature type="compositionally biased region" description="Low complexity" evidence="2">
    <location>
        <begin position="265"/>
        <end position="284"/>
    </location>
</feature>
<proteinExistence type="inferred from homology"/>
<feature type="region of interest" description="Disordered" evidence="2">
    <location>
        <begin position="218"/>
        <end position="303"/>
    </location>
</feature>
<feature type="compositionally biased region" description="Polar residues" evidence="2">
    <location>
        <begin position="718"/>
        <end position="727"/>
    </location>
</feature>
<feature type="compositionally biased region" description="Low complexity" evidence="2">
    <location>
        <begin position="668"/>
        <end position="683"/>
    </location>
</feature>